<dbReference type="Pfam" id="PF24924">
    <property type="entry name" value="DUF7745"/>
    <property type="match status" value="2"/>
</dbReference>
<dbReference type="Proteomes" id="UP000593572">
    <property type="component" value="Unassembled WGS sequence"/>
</dbReference>
<dbReference type="AlphaFoldDB" id="A0A7J8NIY4"/>
<evidence type="ECO:0000313" key="3">
    <source>
        <dbReference type="Proteomes" id="UP000593572"/>
    </source>
</evidence>
<sequence>WNDEVNKLFYSGYGDLPYLLDVKVDKHLFRALTQFWNLAYSCFTFGGVYLVPTVEEYMALLLCSKIQVDKAYSRAVNVLTFLKKLMNITGMTHPDTKKKVDVFTLSVYGLVVFPKTLGHIDEVVTDLFDRLDKRVTPVPAIFAETFRSLNEYWRAGEGRFIGCVQLLLAWFHNHFWKVDKVSYQVFSKNYSPLKEIVAILKRDDISKEKWMTILQNLQEEDIEWRAPWMLLDEILFRCGDFDWVPLLRIWGAIGYAPLLVLRHDGYKKKIQEMSTAWNQTRRMKRLAVGLTTTSEYIEWWGRRINDNIPRPSQGDSQPTGKHL</sequence>
<evidence type="ECO:0000313" key="2">
    <source>
        <dbReference type="EMBL" id="MBA0576823.1"/>
    </source>
</evidence>
<accession>A0A7J8NIY4</accession>
<dbReference type="PANTHER" id="PTHR48200:SF1">
    <property type="entry name" value="AMINOTRANSFERASE-LIKE PLANT MOBILE DOMAIN-CONTAINING PROTEIN"/>
    <property type="match status" value="1"/>
</dbReference>
<feature type="non-terminal residue" evidence="2">
    <location>
        <position position="1"/>
    </location>
</feature>
<feature type="domain" description="DUF7745" evidence="1">
    <location>
        <begin position="6"/>
        <end position="94"/>
    </location>
</feature>
<protein>
    <recommendedName>
        <fullName evidence="1">DUF7745 domain-containing protein</fullName>
    </recommendedName>
</protein>
<dbReference type="InterPro" id="IPR056647">
    <property type="entry name" value="DUF7745"/>
</dbReference>
<evidence type="ECO:0000259" key="1">
    <source>
        <dbReference type="Pfam" id="PF24924"/>
    </source>
</evidence>
<gene>
    <name evidence="2" type="ORF">Golob_024351</name>
</gene>
<comment type="caution">
    <text evidence="2">The sequence shown here is derived from an EMBL/GenBank/DDBJ whole genome shotgun (WGS) entry which is preliminary data.</text>
</comment>
<reference evidence="2 3" key="1">
    <citation type="journal article" date="2019" name="Genome Biol. Evol.">
        <title>Insights into the evolution of the New World diploid cottons (Gossypium, subgenus Houzingenia) based on genome sequencing.</title>
        <authorList>
            <person name="Grover C.E."/>
            <person name="Arick M.A. 2nd"/>
            <person name="Thrash A."/>
            <person name="Conover J.L."/>
            <person name="Sanders W.S."/>
            <person name="Peterson D.G."/>
            <person name="Frelichowski J.E."/>
            <person name="Scheffler J.A."/>
            <person name="Scheffler B.E."/>
            <person name="Wendel J.F."/>
        </authorList>
    </citation>
    <scope>NUCLEOTIDE SEQUENCE [LARGE SCALE GENOMIC DNA]</scope>
    <source>
        <strain evidence="2">157</strain>
        <tissue evidence="2">Leaf</tissue>
    </source>
</reference>
<dbReference type="EMBL" id="JABEZX010351616">
    <property type="protein sequence ID" value="MBA0576823.1"/>
    <property type="molecule type" value="Genomic_DNA"/>
</dbReference>
<organism evidence="2 3">
    <name type="scientific">Gossypium lobatum</name>
    <dbReference type="NCBI Taxonomy" id="34289"/>
    <lineage>
        <taxon>Eukaryota</taxon>
        <taxon>Viridiplantae</taxon>
        <taxon>Streptophyta</taxon>
        <taxon>Embryophyta</taxon>
        <taxon>Tracheophyta</taxon>
        <taxon>Spermatophyta</taxon>
        <taxon>Magnoliopsida</taxon>
        <taxon>eudicotyledons</taxon>
        <taxon>Gunneridae</taxon>
        <taxon>Pentapetalae</taxon>
        <taxon>rosids</taxon>
        <taxon>malvids</taxon>
        <taxon>Malvales</taxon>
        <taxon>Malvaceae</taxon>
        <taxon>Malvoideae</taxon>
        <taxon>Gossypium</taxon>
    </lineage>
</organism>
<keyword evidence="3" id="KW-1185">Reference proteome</keyword>
<dbReference type="PANTHER" id="PTHR48200">
    <property type="entry name" value="PROTEIN, PUTATIVE-RELATED"/>
    <property type="match status" value="1"/>
</dbReference>
<name>A0A7J8NIY4_9ROSI</name>
<feature type="domain" description="DUF7745" evidence="1">
    <location>
        <begin position="95"/>
        <end position="269"/>
    </location>
</feature>
<proteinExistence type="predicted"/>